<evidence type="ECO:0000256" key="2">
    <source>
        <dbReference type="SAM" id="Phobius"/>
    </source>
</evidence>
<feature type="region of interest" description="Disordered" evidence="1">
    <location>
        <begin position="564"/>
        <end position="648"/>
    </location>
</feature>
<reference evidence="5" key="2">
    <citation type="journal article" date="2018" name="Nat. Commun.">
        <title>Extreme sensitivity to ultraviolet light in the fungal pathogen causing white-nose syndrome of bats.</title>
        <authorList>
            <person name="Palmer J.M."/>
            <person name="Drees K.P."/>
            <person name="Foster J.T."/>
            <person name="Lindner D.L."/>
        </authorList>
    </citation>
    <scope>NUCLEOTIDE SEQUENCE [LARGE SCALE GENOMIC DNA]</scope>
    <source>
        <strain evidence="5">UAMH 10579</strain>
    </source>
</reference>
<keyword evidence="2" id="KW-1133">Transmembrane helix</keyword>
<feature type="compositionally biased region" description="Basic and acidic residues" evidence="1">
    <location>
        <begin position="575"/>
        <end position="586"/>
    </location>
</feature>
<name>A0A1B8GT69_9PEZI</name>
<feature type="compositionally biased region" description="Basic and acidic residues" evidence="1">
    <location>
        <begin position="599"/>
        <end position="623"/>
    </location>
</feature>
<feature type="region of interest" description="Disordered" evidence="1">
    <location>
        <begin position="363"/>
        <end position="497"/>
    </location>
</feature>
<feature type="compositionally biased region" description="Basic residues" evidence="1">
    <location>
        <begin position="587"/>
        <end position="598"/>
    </location>
</feature>
<evidence type="ECO:0008006" key="6">
    <source>
        <dbReference type="Google" id="ProtNLM"/>
    </source>
</evidence>
<dbReference type="EMBL" id="KV460214">
    <property type="protein sequence ID" value="OBT99028.1"/>
    <property type="molecule type" value="Genomic_DNA"/>
</dbReference>
<protein>
    <recommendedName>
        <fullName evidence="6">LPXTG-domain-containing protein</fullName>
    </recommendedName>
</protein>
<feature type="compositionally biased region" description="Pro residues" evidence="1">
    <location>
        <begin position="480"/>
        <end position="492"/>
    </location>
</feature>
<dbReference type="AlphaFoldDB" id="A0A1B8GT69"/>
<reference evidence="4 5" key="1">
    <citation type="submission" date="2016-03" db="EMBL/GenBank/DDBJ databases">
        <title>Comparative genomics of Pseudogymnoascus destructans, the fungus causing white-nose syndrome of bats.</title>
        <authorList>
            <person name="Palmer J.M."/>
            <person name="Drees K.P."/>
            <person name="Foster J.T."/>
            <person name="Lindner D.L."/>
        </authorList>
    </citation>
    <scope>NUCLEOTIDE SEQUENCE [LARGE SCALE GENOMIC DNA]</scope>
    <source>
        <strain evidence="4 5">UAMH 10579</strain>
    </source>
</reference>
<feature type="compositionally biased region" description="Pro residues" evidence="1">
    <location>
        <begin position="367"/>
        <end position="382"/>
    </location>
</feature>
<dbReference type="Proteomes" id="UP000091956">
    <property type="component" value="Unassembled WGS sequence"/>
</dbReference>
<feature type="signal peptide" evidence="3">
    <location>
        <begin position="1"/>
        <end position="22"/>
    </location>
</feature>
<proteinExistence type="predicted"/>
<keyword evidence="2" id="KW-0812">Transmembrane</keyword>
<feature type="chain" id="PRO_5008608971" description="LPXTG-domain-containing protein" evidence="3">
    <location>
        <begin position="23"/>
        <end position="648"/>
    </location>
</feature>
<evidence type="ECO:0000256" key="3">
    <source>
        <dbReference type="SAM" id="SignalP"/>
    </source>
</evidence>
<feature type="compositionally biased region" description="Basic and acidic residues" evidence="1">
    <location>
        <begin position="466"/>
        <end position="477"/>
    </location>
</feature>
<evidence type="ECO:0000256" key="1">
    <source>
        <dbReference type="SAM" id="MobiDB-lite"/>
    </source>
</evidence>
<dbReference type="GeneID" id="28835772"/>
<organism evidence="4 5">
    <name type="scientific">Pseudogymnoascus verrucosus</name>
    <dbReference type="NCBI Taxonomy" id="342668"/>
    <lineage>
        <taxon>Eukaryota</taxon>
        <taxon>Fungi</taxon>
        <taxon>Dikarya</taxon>
        <taxon>Ascomycota</taxon>
        <taxon>Pezizomycotina</taxon>
        <taxon>Leotiomycetes</taxon>
        <taxon>Thelebolales</taxon>
        <taxon>Thelebolaceae</taxon>
        <taxon>Pseudogymnoascus</taxon>
    </lineage>
</organism>
<dbReference type="RefSeq" id="XP_018132761.1">
    <property type="nucleotide sequence ID" value="XM_018271896.2"/>
</dbReference>
<gene>
    <name evidence="4" type="ORF">VE01_02386</name>
</gene>
<evidence type="ECO:0000313" key="4">
    <source>
        <dbReference type="EMBL" id="OBT99028.1"/>
    </source>
</evidence>
<feature type="compositionally biased region" description="Polar residues" evidence="1">
    <location>
        <begin position="389"/>
        <end position="416"/>
    </location>
</feature>
<keyword evidence="3" id="KW-0732">Signal</keyword>
<evidence type="ECO:0000313" key="5">
    <source>
        <dbReference type="Proteomes" id="UP000091956"/>
    </source>
</evidence>
<feature type="compositionally biased region" description="Low complexity" evidence="1">
    <location>
        <begin position="425"/>
        <end position="438"/>
    </location>
</feature>
<keyword evidence="5" id="KW-1185">Reference proteome</keyword>
<accession>A0A1B8GT69</accession>
<dbReference type="OrthoDB" id="5239590at2759"/>
<sequence>MALPFFRTRFILLLLTVTLASALRVTPNSPCTTVCVNGGSTLDQSLSGTHEGDIVCNDEDYTSKKGQQFEECLNCLQGSSFGTDAENDQMWFIYNLRFASDWCLFGTNNAETLSGPCMVDTTCNPLSKSLSAGNESIEAGDIFDYCAADSQSFVHRKPVCYTCLKHMVGNIYVTNFLTALEAGCNQHPSQSSLIGLDGSVFSGFPVNITSTPFNPVKETPTSSNGLSTGAKAGIAVACVLVALIIAAATFIYCFKWRRVRNSPKLNTHYDPRYGSSSISPPTDGAYSYKSEPIPAPYSNYKAEPVSEDWNGHSITLDGINRSASPPASAYTKFSSISSGRSSLVGSPEPLTQAAAPVGMRAITPLPTQAPAPPQAPAGPPNPLRMNSVIAPTQRPSAPTQPTQAPYNPRSSSSTYMHFNRPGRASSILSTSTTFSPPSATSPPSYPTALHNHRPPIPLPTYNPRDYAPRDYAPRDYAPRLAPPPTQPLPQPPLQRLDKQTVPIIAMPIPAPRRDTMDMRSFIGLGISTSSPNTVPVPASVPISAVQSDGPVPLSRNASLRELAAKLLPRAGNGEEGEKAEEGVRQDRGRRRSGSRPRRERSESRTRLRDGGFEGERRQFEFRGQDAVGRETVSPLSAAESVEQWPGKM</sequence>
<feature type="transmembrane region" description="Helical" evidence="2">
    <location>
        <begin position="232"/>
        <end position="254"/>
    </location>
</feature>
<keyword evidence="2" id="KW-0472">Membrane</keyword>